<dbReference type="Pfam" id="PF01471">
    <property type="entry name" value="PG_binding_1"/>
    <property type="match status" value="1"/>
</dbReference>
<sequence length="1280" mass="135848">MNGQRSPSQSYRAPGQTPPYQAETRQADPRPAGASSLDALSRTIEGLEARIEGLMNGISGGVARDVRPAASAFSDKPLPAAAELPPAVAPSFDADRLDPLAEIRARQRALEAARPLAPGRASLRDNDSKYRAPEESVSVRPPQVLELAPQLMAGGSAAPLPDFYKALSTLRADLRQDISESLAGEIGALRSDIQDIRLMAEESREAAGLREDFMRMADSLERIGHPAAPETEALRADFEELRSLMDGLARDSGTQTMETRWSALEARLDTIAPERIQQDLLQLAYRLDEIKQQLGTIGDVRSVRLLEDKLVAIAKALEHIGQHLEPNSQAMLEQFGQLDHRLDEISRAISVSGRHAGQATDPRLIERLEDRIATIAHHLELISEQTAGFPAGDLDRRLEALSLKIEDLAHQQAAQRLEERLDDLTRMLEMSQRESLQPELTGYLSDISRKIDALDHASLSDKLAEQIAVIGQRIDQIDAQPVASSVDESLLRSLDDRLYSIAARLDETSASPSGDGSAIAGLEQQIAHLSALISASPLTDNGQGERIEGRMAALEDYLATSDEYIVEAARQAAEAVMDNYARQSPASVQVAGQDQIAETLGVLADHLRHLEEISRGGEERSHRTVEALHQTLVQIAEKLDQMDRRTATTTSEEDRADPTVAAAQRTASIETDVEPVVDLLPVGDNIDAPAHAEARPQSDDGKVAKPSLIAGLSRRLKPKIKKAQAETATPAKAAAPQPRQMIEDAPSIDPVDILPPEEANELLEPGSGKPDVRKILEKVRARQQAGTASAEPALGAASVKPASADDRMDFIAAARRAAQAAAQETDRASRPSRTALADEVAGGSAFSRYRRPILMAVGALLLAALAVSAVKTLGGGNAQAPAEQAPTTSAPAKLAPSAAIEAPSIQQAPQQPGQQPVRAVEIKAEAPQSQPAVESTETEPSSAPVIPVTSPTGQASLSSTPMDGSQTVAGLSAQPTMPDAAQAGFAAPKTEAAKPLFEVPADLSPASLATAAKAGEPAALFEIGSRYMEAHGLPGDVSQAAVWFQRAADLGLAPAQYRLAGLYEKGTGVQLDLTRAKGLYSQAADAGNASAMHNLAVLYASGGDGKPDMDAAAKWFARAGDLGVTDSQFNLAVLYARGTGVKQDLEASYKWFALAASQGDKDAAAKQEEVARSLQPAALARAKASVQQWQAMPVNADANTVNLPDEWVGKSLKTGSVDMEKAVRNIQAILNKNGFNAGEPDGKLGARTVAAIKAFQTSVGQEPSGKVSNELVKALLAHNG</sequence>
<feature type="compositionally biased region" description="Basic and acidic residues" evidence="2">
    <location>
        <begin position="641"/>
        <end position="657"/>
    </location>
</feature>
<gene>
    <name evidence="4" type="ORF">GOZ95_18920</name>
</gene>
<dbReference type="Pfam" id="PF08238">
    <property type="entry name" value="Sel1"/>
    <property type="match status" value="4"/>
</dbReference>
<feature type="compositionally biased region" description="Basic and acidic residues" evidence="2">
    <location>
        <begin position="690"/>
        <end position="703"/>
    </location>
</feature>
<dbReference type="InterPro" id="IPR006597">
    <property type="entry name" value="Sel1-like"/>
</dbReference>
<feature type="compositionally biased region" description="Polar residues" evidence="2">
    <location>
        <begin position="949"/>
        <end position="972"/>
    </location>
</feature>
<dbReference type="InterPro" id="IPR011990">
    <property type="entry name" value="TPR-like_helical_dom_sf"/>
</dbReference>
<organism evidence="4 5">
    <name type="scientific">Agrobacterium vitis</name>
    <name type="common">Rhizobium vitis</name>
    <dbReference type="NCBI Taxonomy" id="373"/>
    <lineage>
        <taxon>Bacteria</taxon>
        <taxon>Pseudomonadati</taxon>
        <taxon>Pseudomonadota</taxon>
        <taxon>Alphaproteobacteria</taxon>
        <taxon>Hyphomicrobiales</taxon>
        <taxon>Rhizobiaceae</taxon>
        <taxon>Rhizobium/Agrobacterium group</taxon>
        <taxon>Agrobacterium</taxon>
    </lineage>
</organism>
<dbReference type="SUPFAM" id="SSF81901">
    <property type="entry name" value="HCP-like"/>
    <property type="match status" value="1"/>
</dbReference>
<dbReference type="SUPFAM" id="SSF47090">
    <property type="entry name" value="PGBD-like"/>
    <property type="match status" value="1"/>
</dbReference>
<feature type="compositionally biased region" description="Polar residues" evidence="2">
    <location>
        <begin position="927"/>
        <end position="941"/>
    </location>
</feature>
<dbReference type="Gene3D" id="1.25.40.10">
    <property type="entry name" value="Tetratricopeptide repeat domain"/>
    <property type="match status" value="1"/>
</dbReference>
<evidence type="ECO:0000256" key="1">
    <source>
        <dbReference type="SAM" id="Coils"/>
    </source>
</evidence>
<feature type="compositionally biased region" description="Low complexity" evidence="2">
    <location>
        <begin position="897"/>
        <end position="916"/>
    </location>
</feature>
<name>A0AAE4WH17_AGRVI</name>
<dbReference type="InterPro" id="IPR036366">
    <property type="entry name" value="PGBDSf"/>
</dbReference>
<feature type="compositionally biased region" description="Basic and acidic residues" evidence="2">
    <location>
        <begin position="122"/>
        <end position="134"/>
    </location>
</feature>
<dbReference type="RefSeq" id="WP_156548755.1">
    <property type="nucleotide sequence ID" value="NZ_JABAEJ010000006.1"/>
</dbReference>
<evidence type="ECO:0000256" key="2">
    <source>
        <dbReference type="SAM" id="MobiDB-lite"/>
    </source>
</evidence>
<protein>
    <recommendedName>
        <fullName evidence="3">Peptidoglycan binding-like domain-containing protein</fullName>
    </recommendedName>
</protein>
<feature type="domain" description="Peptidoglycan binding-like" evidence="3">
    <location>
        <begin position="1221"/>
        <end position="1275"/>
    </location>
</feature>
<dbReference type="PANTHER" id="PTHR43628">
    <property type="entry name" value="ACTIVATOR OF C KINASE PROTEIN 1-RELATED"/>
    <property type="match status" value="1"/>
</dbReference>
<evidence type="ECO:0000313" key="4">
    <source>
        <dbReference type="EMBL" id="MUZ59518.1"/>
    </source>
</evidence>
<dbReference type="InterPro" id="IPR002477">
    <property type="entry name" value="Peptidoglycan-bd-like"/>
</dbReference>
<proteinExistence type="predicted"/>
<feature type="compositionally biased region" description="Polar residues" evidence="2">
    <location>
        <begin position="1"/>
        <end position="11"/>
    </location>
</feature>
<dbReference type="EMBL" id="WPHM01000011">
    <property type="protein sequence ID" value="MUZ59518.1"/>
    <property type="molecule type" value="Genomic_DNA"/>
</dbReference>
<comment type="caution">
    <text evidence="4">The sequence shown here is derived from an EMBL/GenBank/DDBJ whole genome shotgun (WGS) entry which is preliminary data.</text>
</comment>
<feature type="region of interest" description="Disordered" evidence="2">
    <location>
        <begin position="689"/>
        <end position="717"/>
    </location>
</feature>
<reference evidence="4 5" key="1">
    <citation type="submission" date="2019-12" db="EMBL/GenBank/DDBJ databases">
        <title>Whole-genome sequencing of Allorhizobium vitis.</title>
        <authorList>
            <person name="Gan H.M."/>
            <person name="Szegedi E."/>
            <person name="Burr T."/>
            <person name="Savka M.A."/>
        </authorList>
    </citation>
    <scope>NUCLEOTIDE SEQUENCE [LARGE SCALE GENOMIC DNA]</scope>
    <source>
        <strain evidence="4 5">CG989</strain>
    </source>
</reference>
<feature type="region of interest" description="Disordered" evidence="2">
    <location>
        <begin position="876"/>
        <end position="972"/>
    </location>
</feature>
<feature type="region of interest" description="Disordered" evidence="2">
    <location>
        <begin position="1"/>
        <end position="38"/>
    </location>
</feature>
<dbReference type="Proteomes" id="UP000436692">
    <property type="component" value="Unassembled WGS sequence"/>
</dbReference>
<accession>A0AAE4WH17</accession>
<evidence type="ECO:0000313" key="5">
    <source>
        <dbReference type="Proteomes" id="UP000436692"/>
    </source>
</evidence>
<feature type="region of interest" description="Disordered" evidence="2">
    <location>
        <begin position="641"/>
        <end position="665"/>
    </location>
</feature>
<dbReference type="PANTHER" id="PTHR43628:SF1">
    <property type="entry name" value="CHITIN SYNTHASE REGULATORY FACTOR 2-RELATED"/>
    <property type="match status" value="1"/>
</dbReference>
<dbReference type="Gene3D" id="1.10.101.10">
    <property type="entry name" value="PGBD-like superfamily/PGBD"/>
    <property type="match status" value="1"/>
</dbReference>
<dbReference type="SMART" id="SM00671">
    <property type="entry name" value="SEL1"/>
    <property type="match status" value="4"/>
</dbReference>
<feature type="coiled-coil region" evidence="1">
    <location>
        <begin position="365"/>
        <end position="434"/>
    </location>
</feature>
<keyword evidence="1" id="KW-0175">Coiled coil</keyword>
<dbReference type="InterPro" id="IPR036365">
    <property type="entry name" value="PGBD-like_sf"/>
</dbReference>
<feature type="region of interest" description="Disordered" evidence="2">
    <location>
        <begin position="116"/>
        <end position="137"/>
    </location>
</feature>
<dbReference type="InterPro" id="IPR052945">
    <property type="entry name" value="Mitotic_Regulator"/>
</dbReference>
<dbReference type="AlphaFoldDB" id="A0AAE4WH17"/>
<evidence type="ECO:0000259" key="3">
    <source>
        <dbReference type="Pfam" id="PF01471"/>
    </source>
</evidence>